<protein>
    <recommendedName>
        <fullName evidence="3">HTH marR-type domain-containing protein</fullName>
    </recommendedName>
</protein>
<dbReference type="RefSeq" id="WP_057801109.1">
    <property type="nucleotide sequence ID" value="NZ_AZDV01000005.1"/>
</dbReference>
<dbReference type="Gene3D" id="1.10.10.10">
    <property type="entry name" value="Winged helix-like DNA-binding domain superfamily/Winged helix DNA-binding domain"/>
    <property type="match status" value="1"/>
</dbReference>
<proteinExistence type="predicted"/>
<evidence type="ECO:0000313" key="4">
    <source>
        <dbReference type="EMBL" id="KRK95906.1"/>
    </source>
</evidence>
<dbReference type="PATRIC" id="fig|1423715.3.peg.2442"/>
<comment type="caution">
    <text evidence="4">The sequence shown here is derived from an EMBL/GenBank/DDBJ whole genome shotgun (WGS) entry which is preliminary data.</text>
</comment>
<dbReference type="Pfam" id="PF01047">
    <property type="entry name" value="MarR"/>
    <property type="match status" value="1"/>
</dbReference>
<feature type="domain" description="HTH marR-type" evidence="3">
    <location>
        <begin position="6"/>
        <end position="139"/>
    </location>
</feature>
<dbReference type="OrthoDB" id="2612963at2"/>
<dbReference type="AlphaFoldDB" id="A0A0R1LUH5"/>
<dbReference type="InterPro" id="IPR039422">
    <property type="entry name" value="MarR/SlyA-like"/>
</dbReference>
<evidence type="ECO:0000256" key="1">
    <source>
        <dbReference type="ARBA" id="ARBA00023015"/>
    </source>
</evidence>
<dbReference type="SUPFAM" id="SSF46785">
    <property type="entry name" value="Winged helix' DNA-binding domain"/>
    <property type="match status" value="1"/>
</dbReference>
<accession>A0A0R1LUH5</accession>
<dbReference type="PANTHER" id="PTHR33164">
    <property type="entry name" value="TRANSCRIPTIONAL REGULATOR, MARR FAMILY"/>
    <property type="match status" value="1"/>
</dbReference>
<keyword evidence="5" id="KW-1185">Reference proteome</keyword>
<evidence type="ECO:0000259" key="3">
    <source>
        <dbReference type="PROSITE" id="PS50995"/>
    </source>
</evidence>
<dbReference type="Proteomes" id="UP000051955">
    <property type="component" value="Unassembled WGS sequence"/>
</dbReference>
<sequence>MTQPENTQISHLMRQIMRKKQQLIHQHLKPFGEITAHQIMALSYINQHPGAIQQDLVTLTQRRAPTVSVMLKRFERDNLIVRKIPSDNNRNKEITLTEHGQEIVRSFQQATTATDELAIADFTPTQTAQLIALLTQMNQHLDV</sequence>
<dbReference type="PANTHER" id="PTHR33164:SF56">
    <property type="entry name" value="HTH-TYPE TRANSCRIPTIONAL REGULATOR MHQR"/>
    <property type="match status" value="1"/>
</dbReference>
<dbReference type="GO" id="GO:0003700">
    <property type="term" value="F:DNA-binding transcription factor activity"/>
    <property type="evidence" value="ECO:0007669"/>
    <property type="project" value="InterPro"/>
</dbReference>
<organism evidence="4 5">
    <name type="scientific">Levilactobacillus acidifarinae DSM 19394 = JCM 15949</name>
    <dbReference type="NCBI Taxonomy" id="1423715"/>
    <lineage>
        <taxon>Bacteria</taxon>
        <taxon>Bacillati</taxon>
        <taxon>Bacillota</taxon>
        <taxon>Bacilli</taxon>
        <taxon>Lactobacillales</taxon>
        <taxon>Lactobacillaceae</taxon>
        <taxon>Levilactobacillus</taxon>
    </lineage>
</organism>
<evidence type="ECO:0000256" key="2">
    <source>
        <dbReference type="ARBA" id="ARBA00023163"/>
    </source>
</evidence>
<dbReference type="PROSITE" id="PS50995">
    <property type="entry name" value="HTH_MARR_2"/>
    <property type="match status" value="1"/>
</dbReference>
<dbReference type="EMBL" id="AZDV01000005">
    <property type="protein sequence ID" value="KRK95906.1"/>
    <property type="molecule type" value="Genomic_DNA"/>
</dbReference>
<dbReference type="GO" id="GO:0006950">
    <property type="term" value="P:response to stress"/>
    <property type="evidence" value="ECO:0007669"/>
    <property type="project" value="TreeGrafter"/>
</dbReference>
<reference evidence="4 5" key="1">
    <citation type="journal article" date="2015" name="Genome Announc.">
        <title>Expanding the biotechnology potential of lactobacilli through comparative genomics of 213 strains and associated genera.</title>
        <authorList>
            <person name="Sun Z."/>
            <person name="Harris H.M."/>
            <person name="McCann A."/>
            <person name="Guo C."/>
            <person name="Argimon S."/>
            <person name="Zhang W."/>
            <person name="Yang X."/>
            <person name="Jeffery I.B."/>
            <person name="Cooney J.C."/>
            <person name="Kagawa T.F."/>
            <person name="Liu W."/>
            <person name="Song Y."/>
            <person name="Salvetti E."/>
            <person name="Wrobel A."/>
            <person name="Rasinkangas P."/>
            <person name="Parkhill J."/>
            <person name="Rea M.C."/>
            <person name="O'Sullivan O."/>
            <person name="Ritari J."/>
            <person name="Douillard F.P."/>
            <person name="Paul Ross R."/>
            <person name="Yang R."/>
            <person name="Briner A.E."/>
            <person name="Felis G.E."/>
            <person name="de Vos W.M."/>
            <person name="Barrangou R."/>
            <person name="Klaenhammer T.R."/>
            <person name="Caufield P.W."/>
            <person name="Cui Y."/>
            <person name="Zhang H."/>
            <person name="O'Toole P.W."/>
        </authorList>
    </citation>
    <scope>NUCLEOTIDE SEQUENCE [LARGE SCALE GENOMIC DNA]</scope>
    <source>
        <strain evidence="4 5">DSM 19394</strain>
    </source>
</reference>
<gene>
    <name evidence="4" type="ORF">FD25_GL002366</name>
</gene>
<keyword evidence="1" id="KW-0805">Transcription regulation</keyword>
<keyword evidence="2" id="KW-0804">Transcription</keyword>
<dbReference type="InterPro" id="IPR036388">
    <property type="entry name" value="WH-like_DNA-bd_sf"/>
</dbReference>
<dbReference type="InterPro" id="IPR000835">
    <property type="entry name" value="HTH_MarR-typ"/>
</dbReference>
<name>A0A0R1LUH5_9LACO</name>
<dbReference type="SMART" id="SM00347">
    <property type="entry name" value="HTH_MARR"/>
    <property type="match status" value="1"/>
</dbReference>
<dbReference type="InterPro" id="IPR036390">
    <property type="entry name" value="WH_DNA-bd_sf"/>
</dbReference>
<evidence type="ECO:0000313" key="5">
    <source>
        <dbReference type="Proteomes" id="UP000051955"/>
    </source>
</evidence>